<name>A0A9D2AA95_9LACO</name>
<dbReference type="Proteomes" id="UP000823963">
    <property type="component" value="Unassembled WGS sequence"/>
</dbReference>
<keyword evidence="2 6" id="KW-0812">Transmembrane</keyword>
<dbReference type="InterPro" id="IPR010445">
    <property type="entry name" value="LapA_dom"/>
</dbReference>
<evidence type="ECO:0000256" key="4">
    <source>
        <dbReference type="ARBA" id="ARBA00023136"/>
    </source>
</evidence>
<protein>
    <submittedName>
        <fullName evidence="8">LapA family protein</fullName>
    </submittedName>
</protein>
<dbReference type="PANTHER" id="PTHR41335">
    <property type="entry name" value="MEMBRANE PROTEIN-RELATED"/>
    <property type="match status" value="1"/>
</dbReference>
<accession>A0A9D2AA95</accession>
<reference evidence="8" key="1">
    <citation type="journal article" date="2021" name="PeerJ">
        <title>Extensive microbial diversity within the chicken gut microbiome revealed by metagenomics and culture.</title>
        <authorList>
            <person name="Gilroy R."/>
            <person name="Ravi A."/>
            <person name="Getino M."/>
            <person name="Pursley I."/>
            <person name="Horton D.L."/>
            <person name="Alikhan N.F."/>
            <person name="Baker D."/>
            <person name="Gharbi K."/>
            <person name="Hall N."/>
            <person name="Watson M."/>
            <person name="Adriaenssens E.M."/>
            <person name="Foster-Nyarko E."/>
            <person name="Jarju S."/>
            <person name="Secka A."/>
            <person name="Antonio M."/>
            <person name="Oren A."/>
            <person name="Chaudhuri R.R."/>
            <person name="La Ragione R."/>
            <person name="Hildebrand F."/>
            <person name="Pallen M.J."/>
        </authorList>
    </citation>
    <scope>NUCLEOTIDE SEQUENCE</scope>
    <source>
        <strain evidence="8">6627</strain>
    </source>
</reference>
<evidence type="ECO:0000256" key="6">
    <source>
        <dbReference type="SAM" id="Phobius"/>
    </source>
</evidence>
<evidence type="ECO:0000256" key="5">
    <source>
        <dbReference type="SAM" id="Coils"/>
    </source>
</evidence>
<evidence type="ECO:0000256" key="1">
    <source>
        <dbReference type="ARBA" id="ARBA00022475"/>
    </source>
</evidence>
<proteinExistence type="predicted"/>
<keyword evidence="4 6" id="KW-0472">Membrane</keyword>
<comment type="caution">
    <text evidence="8">The sequence shown here is derived from an EMBL/GenBank/DDBJ whole genome shotgun (WGS) entry which is preliminary data.</text>
</comment>
<gene>
    <name evidence="8" type="ORF">H9861_06445</name>
</gene>
<reference evidence="8" key="2">
    <citation type="submission" date="2021-04" db="EMBL/GenBank/DDBJ databases">
        <authorList>
            <person name="Gilroy R."/>
        </authorList>
    </citation>
    <scope>NUCLEOTIDE SEQUENCE</scope>
    <source>
        <strain evidence="8">6627</strain>
    </source>
</reference>
<feature type="coiled-coil region" evidence="5">
    <location>
        <begin position="64"/>
        <end position="91"/>
    </location>
</feature>
<feature type="domain" description="Lipopolysaccharide assembly protein A" evidence="7">
    <location>
        <begin position="23"/>
        <end position="86"/>
    </location>
</feature>
<keyword evidence="5" id="KW-0175">Coiled coil</keyword>
<sequence>MKKKLSVIGVIILVLAVAVFSVLNMQNVNVNFFGAKVDMPLVLLILCSVVVGILITMLFSSISSFKNKRQIKNLNNQVENLKKQVETTSADKKDE</sequence>
<evidence type="ECO:0000313" key="8">
    <source>
        <dbReference type="EMBL" id="HIX02378.1"/>
    </source>
</evidence>
<feature type="transmembrane region" description="Helical" evidence="6">
    <location>
        <begin position="41"/>
        <end position="62"/>
    </location>
</feature>
<keyword evidence="1" id="KW-1003">Cell membrane</keyword>
<dbReference type="AlphaFoldDB" id="A0A9D2AA95"/>
<dbReference type="PANTHER" id="PTHR41335:SF1">
    <property type="entry name" value="MEMBRANE PROTEIN"/>
    <property type="match status" value="1"/>
</dbReference>
<keyword evidence="3 6" id="KW-1133">Transmembrane helix</keyword>
<evidence type="ECO:0000313" key="9">
    <source>
        <dbReference type="Proteomes" id="UP000823963"/>
    </source>
</evidence>
<organism evidence="8 9">
    <name type="scientific">Candidatus Ligilactobacillus excrementigallinarum</name>
    <dbReference type="NCBI Taxonomy" id="2838641"/>
    <lineage>
        <taxon>Bacteria</taxon>
        <taxon>Bacillati</taxon>
        <taxon>Bacillota</taxon>
        <taxon>Bacilli</taxon>
        <taxon>Lactobacillales</taxon>
        <taxon>Lactobacillaceae</taxon>
        <taxon>Ligilactobacillus</taxon>
    </lineage>
</organism>
<dbReference type="Pfam" id="PF06305">
    <property type="entry name" value="LapA_dom"/>
    <property type="match status" value="1"/>
</dbReference>
<evidence type="ECO:0000259" key="7">
    <source>
        <dbReference type="Pfam" id="PF06305"/>
    </source>
</evidence>
<evidence type="ECO:0000256" key="2">
    <source>
        <dbReference type="ARBA" id="ARBA00022692"/>
    </source>
</evidence>
<dbReference type="EMBL" id="DXFP01000060">
    <property type="protein sequence ID" value="HIX02378.1"/>
    <property type="molecule type" value="Genomic_DNA"/>
</dbReference>
<dbReference type="GO" id="GO:0005886">
    <property type="term" value="C:plasma membrane"/>
    <property type="evidence" value="ECO:0007669"/>
    <property type="project" value="InterPro"/>
</dbReference>
<evidence type="ECO:0000256" key="3">
    <source>
        <dbReference type="ARBA" id="ARBA00022989"/>
    </source>
</evidence>